<gene>
    <name evidence="10" type="ORF">D3P05_09555</name>
</gene>
<dbReference type="OrthoDB" id="9799271at2"/>
<dbReference type="EMBL" id="QZEW01000033">
    <property type="protein sequence ID" value="RJL16511.1"/>
    <property type="molecule type" value="Genomic_DNA"/>
</dbReference>
<feature type="transmembrane region" description="Helical" evidence="7">
    <location>
        <begin position="62"/>
        <end position="83"/>
    </location>
</feature>
<feature type="transmembrane region" description="Helical" evidence="7">
    <location>
        <begin position="434"/>
        <end position="461"/>
    </location>
</feature>
<keyword evidence="11" id="KW-1185">Reference proteome</keyword>
<keyword evidence="6 7" id="KW-0472">Membrane</keyword>
<feature type="transmembrane region" description="Helical" evidence="7">
    <location>
        <begin position="481"/>
        <end position="503"/>
    </location>
</feature>
<evidence type="ECO:0000256" key="4">
    <source>
        <dbReference type="ARBA" id="ARBA00022692"/>
    </source>
</evidence>
<dbReference type="SUPFAM" id="SSF161098">
    <property type="entry name" value="MetI-like"/>
    <property type="match status" value="2"/>
</dbReference>
<dbReference type="Gene3D" id="1.10.3720.10">
    <property type="entry name" value="MetI-like"/>
    <property type="match status" value="2"/>
</dbReference>
<comment type="subcellular location">
    <subcellularLocation>
        <location evidence="1 7">Cell membrane</location>
        <topology evidence="1 7">Multi-pass membrane protein</topology>
    </subcellularLocation>
</comment>
<evidence type="ECO:0000256" key="2">
    <source>
        <dbReference type="ARBA" id="ARBA00022448"/>
    </source>
</evidence>
<protein>
    <submittedName>
        <fullName evidence="10">ABC transporter permease subunit</fullName>
    </submittedName>
</protein>
<dbReference type="GO" id="GO:0005886">
    <property type="term" value="C:plasma membrane"/>
    <property type="evidence" value="ECO:0007669"/>
    <property type="project" value="UniProtKB-SubCell"/>
</dbReference>
<comment type="similarity">
    <text evidence="7">Belongs to the binding-protein-dependent transport system permease family.</text>
</comment>
<dbReference type="PROSITE" id="PS50928">
    <property type="entry name" value="ABC_TM1"/>
    <property type="match status" value="2"/>
</dbReference>
<dbReference type="PANTHER" id="PTHR30151:SF20">
    <property type="entry name" value="ABC TRANSPORTER PERMEASE PROTEIN HI_0355-RELATED"/>
    <property type="match status" value="1"/>
</dbReference>
<sequence>MTRQAAFAPALAGSAFLLAGWSLLAAATADSQLIAGPVEVIAWIADNPGLIGRALAVTLRNAAAGFALGNLAAILLAAVALAWPRSLNLISGLALVVFCLPLIATGPVLRVLMGPGEGPQIALAALAVYYTTLIPLLTGLRAMPAAWLDLVHSYGRGRLAELVHVRARAALPYLFAGLQIAAPAAFLGAMVGEFTGAERGMGVLTIRFMRAMDATALWAIAALAAAVSMAAYAAIGALARHLSHDRPPVILAPPRPVAGSRAGKALDGAVLILAVLAGWWGAMELLGLDPFFAKRPWDVVAALAWAPDAAATRAALIRATGETALFLLPGYLAGLALGAGLATLLTLRPGLALPIMPVAVALRSIPIVTTAPLIVLFLGRGATGTITLVAVMVFFPTLVACLHGLRQAPGQILDLFRTYAAGSLRQMIHVRIPAMLPALFAAARMSVPAAILAVTVVEWLTTGRGLGSLMALSASTSNYNLLWSAVVVVTVISALCHAAVALLERRVLRVYAPEQLRR</sequence>
<evidence type="ECO:0000256" key="5">
    <source>
        <dbReference type="ARBA" id="ARBA00022989"/>
    </source>
</evidence>
<dbReference type="AlphaFoldDB" id="A0A419A7J9"/>
<proteinExistence type="inferred from homology"/>
<evidence type="ECO:0000259" key="9">
    <source>
        <dbReference type="PROSITE" id="PS50928"/>
    </source>
</evidence>
<dbReference type="InterPro" id="IPR035906">
    <property type="entry name" value="MetI-like_sf"/>
</dbReference>
<dbReference type="PANTHER" id="PTHR30151">
    <property type="entry name" value="ALKANE SULFONATE ABC TRANSPORTER-RELATED, MEMBRANE SUBUNIT"/>
    <property type="match status" value="1"/>
</dbReference>
<feature type="domain" description="ABC transmembrane type-1" evidence="9">
    <location>
        <begin position="320"/>
        <end position="504"/>
    </location>
</feature>
<comment type="caution">
    <text evidence="10">The sequence shown here is derived from an EMBL/GenBank/DDBJ whole genome shotgun (WGS) entry which is preliminary data.</text>
</comment>
<evidence type="ECO:0000256" key="8">
    <source>
        <dbReference type="SAM" id="SignalP"/>
    </source>
</evidence>
<feature type="transmembrane region" description="Helical" evidence="7">
    <location>
        <begin position="385"/>
        <end position="405"/>
    </location>
</feature>
<evidence type="ECO:0000313" key="11">
    <source>
        <dbReference type="Proteomes" id="UP000283587"/>
    </source>
</evidence>
<accession>A0A419A7J9</accession>
<keyword evidence="5 7" id="KW-1133">Transmembrane helix</keyword>
<organism evidence="10 11">
    <name type="scientific">Paracoccus siganidrum</name>
    <dbReference type="NCBI Taxonomy" id="1276757"/>
    <lineage>
        <taxon>Bacteria</taxon>
        <taxon>Pseudomonadati</taxon>
        <taxon>Pseudomonadota</taxon>
        <taxon>Alphaproteobacteria</taxon>
        <taxon>Rhodobacterales</taxon>
        <taxon>Paracoccaceae</taxon>
        <taxon>Paracoccus</taxon>
    </lineage>
</organism>
<dbReference type="RefSeq" id="WP_119897943.1">
    <property type="nucleotide sequence ID" value="NZ_QNRC01000006.1"/>
</dbReference>
<evidence type="ECO:0000256" key="7">
    <source>
        <dbReference type="RuleBase" id="RU363032"/>
    </source>
</evidence>
<keyword evidence="8" id="KW-0732">Signal</keyword>
<keyword evidence="2 7" id="KW-0813">Transport</keyword>
<reference evidence="11" key="1">
    <citation type="submission" date="2018-09" db="EMBL/GenBank/DDBJ databases">
        <title>Paracoccus onubensis nov. sp. a moderate halophilic bacterium isolated from Gruta de las Maravillas (Aracena, Spain).</title>
        <authorList>
            <person name="Jurado V."/>
            <person name="Gutierrez-Patricio S."/>
            <person name="Gonzalez-Pimentel J.L."/>
            <person name="Miller A.Z."/>
            <person name="Laiz L."/>
            <person name="Saiz-Jimenez C."/>
        </authorList>
    </citation>
    <scope>NUCLEOTIDE SEQUENCE [LARGE SCALE GENOMIC DNA]</scope>
    <source>
        <strain evidence="11">DSM 26381</strain>
    </source>
</reference>
<feature type="transmembrane region" description="Helical" evidence="7">
    <location>
        <begin position="121"/>
        <end position="148"/>
    </location>
</feature>
<feature type="transmembrane region" description="Helical" evidence="7">
    <location>
        <begin position="326"/>
        <end position="347"/>
    </location>
</feature>
<dbReference type="Proteomes" id="UP000283587">
    <property type="component" value="Unassembled WGS sequence"/>
</dbReference>
<name>A0A419A7J9_9RHOB</name>
<feature type="domain" description="ABC transmembrane type-1" evidence="9">
    <location>
        <begin position="51"/>
        <end position="239"/>
    </location>
</feature>
<feature type="transmembrane region" description="Helical" evidence="7">
    <location>
        <begin position="265"/>
        <end position="282"/>
    </location>
</feature>
<dbReference type="InterPro" id="IPR000515">
    <property type="entry name" value="MetI-like"/>
</dbReference>
<evidence type="ECO:0000256" key="1">
    <source>
        <dbReference type="ARBA" id="ARBA00004651"/>
    </source>
</evidence>
<keyword evidence="3" id="KW-1003">Cell membrane</keyword>
<evidence type="ECO:0000256" key="6">
    <source>
        <dbReference type="ARBA" id="ARBA00023136"/>
    </source>
</evidence>
<feature type="chain" id="PRO_5019073528" evidence="8">
    <location>
        <begin position="20"/>
        <end position="518"/>
    </location>
</feature>
<dbReference type="GO" id="GO:0055085">
    <property type="term" value="P:transmembrane transport"/>
    <property type="evidence" value="ECO:0007669"/>
    <property type="project" value="InterPro"/>
</dbReference>
<dbReference type="Pfam" id="PF00528">
    <property type="entry name" value="BPD_transp_1"/>
    <property type="match status" value="2"/>
</dbReference>
<feature type="signal peptide" evidence="8">
    <location>
        <begin position="1"/>
        <end position="19"/>
    </location>
</feature>
<keyword evidence="4 7" id="KW-0812">Transmembrane</keyword>
<evidence type="ECO:0000313" key="10">
    <source>
        <dbReference type="EMBL" id="RJL16511.1"/>
    </source>
</evidence>
<evidence type="ECO:0000256" key="3">
    <source>
        <dbReference type="ARBA" id="ARBA00022475"/>
    </source>
</evidence>
<feature type="transmembrane region" description="Helical" evidence="7">
    <location>
        <begin position="359"/>
        <end position="379"/>
    </location>
</feature>
<feature type="transmembrane region" description="Helical" evidence="7">
    <location>
        <begin position="90"/>
        <end position="109"/>
    </location>
</feature>
<feature type="transmembrane region" description="Helical" evidence="7">
    <location>
        <begin position="169"/>
        <end position="191"/>
    </location>
</feature>
<feature type="transmembrane region" description="Helical" evidence="7">
    <location>
        <begin position="216"/>
        <end position="239"/>
    </location>
</feature>